<accession>A0ABQ5IEU4</accession>
<proteinExistence type="predicted"/>
<evidence type="ECO:0000313" key="1">
    <source>
        <dbReference type="EMBL" id="GJT98220.1"/>
    </source>
</evidence>
<evidence type="ECO:0000313" key="2">
    <source>
        <dbReference type="Proteomes" id="UP001151760"/>
    </source>
</evidence>
<reference evidence="1" key="1">
    <citation type="journal article" date="2022" name="Int. J. Mol. Sci.">
        <title>Draft Genome of Tanacetum Coccineum: Genomic Comparison of Closely Related Tanacetum-Family Plants.</title>
        <authorList>
            <person name="Yamashiro T."/>
            <person name="Shiraishi A."/>
            <person name="Nakayama K."/>
            <person name="Satake H."/>
        </authorList>
    </citation>
    <scope>NUCLEOTIDE SEQUENCE</scope>
</reference>
<protein>
    <submittedName>
        <fullName evidence="1">Uncharacterized protein</fullName>
    </submittedName>
</protein>
<sequence>MYGDEVWRVEAWREMSLAEKLWKQYRKRGGWATILLYLRIRDEEDLLDDDSLRGLRFFALKVNPTSDYDMLEMWNSQDEDIDLCGFLAFTRTFKALFPDNNGQTLEALNQRVIEQSSRSLNIHGVYAIRTELQKNLGCLLRIEQLLVNLAGILLKKLLNLEWMISKTVPNRSKLESSPRKSKLWKWKQNAGSLSGKSADKLSSMIWAEKHEHDGPRQNLNADNAYHIGAFLDVPIGQELNSTEVMSVTRGGWRFRLGVGFDVEDNDCGGCR</sequence>
<name>A0ABQ5IEU4_9ASTR</name>
<comment type="caution">
    <text evidence="1">The sequence shown here is derived from an EMBL/GenBank/DDBJ whole genome shotgun (WGS) entry which is preliminary data.</text>
</comment>
<keyword evidence="2" id="KW-1185">Reference proteome</keyword>
<organism evidence="1 2">
    <name type="scientific">Tanacetum coccineum</name>
    <dbReference type="NCBI Taxonomy" id="301880"/>
    <lineage>
        <taxon>Eukaryota</taxon>
        <taxon>Viridiplantae</taxon>
        <taxon>Streptophyta</taxon>
        <taxon>Embryophyta</taxon>
        <taxon>Tracheophyta</taxon>
        <taxon>Spermatophyta</taxon>
        <taxon>Magnoliopsida</taxon>
        <taxon>eudicotyledons</taxon>
        <taxon>Gunneridae</taxon>
        <taxon>Pentapetalae</taxon>
        <taxon>asterids</taxon>
        <taxon>campanulids</taxon>
        <taxon>Asterales</taxon>
        <taxon>Asteraceae</taxon>
        <taxon>Asteroideae</taxon>
        <taxon>Anthemideae</taxon>
        <taxon>Anthemidinae</taxon>
        <taxon>Tanacetum</taxon>
    </lineage>
</organism>
<gene>
    <name evidence="1" type="ORF">Tco_1093738</name>
</gene>
<reference evidence="1" key="2">
    <citation type="submission" date="2022-01" db="EMBL/GenBank/DDBJ databases">
        <authorList>
            <person name="Yamashiro T."/>
            <person name="Shiraishi A."/>
            <person name="Satake H."/>
            <person name="Nakayama K."/>
        </authorList>
    </citation>
    <scope>NUCLEOTIDE SEQUENCE</scope>
</reference>
<dbReference type="EMBL" id="BQNB010020654">
    <property type="protein sequence ID" value="GJT98220.1"/>
    <property type="molecule type" value="Genomic_DNA"/>
</dbReference>
<dbReference type="Proteomes" id="UP001151760">
    <property type="component" value="Unassembled WGS sequence"/>
</dbReference>